<dbReference type="Gene3D" id="3.30.565.10">
    <property type="entry name" value="Histidine kinase-like ATPase, C-terminal domain"/>
    <property type="match status" value="2"/>
</dbReference>
<evidence type="ECO:0000259" key="8">
    <source>
        <dbReference type="PROSITE" id="PS50109"/>
    </source>
</evidence>
<keyword evidence="6 9" id="KW-0067">ATP-binding</keyword>
<comment type="catalytic activity">
    <reaction evidence="1">
        <text>ATP + protein L-histidine = ADP + protein N-phospho-L-histidine.</text>
        <dbReference type="EC" id="2.7.13.3"/>
    </reaction>
</comment>
<dbReference type="EC" id="2.7.13.3" evidence="2"/>
<name>A0ABT1EJJ2_9FIRM</name>
<evidence type="ECO:0000256" key="5">
    <source>
        <dbReference type="ARBA" id="ARBA00022777"/>
    </source>
</evidence>
<dbReference type="EMBL" id="JAMZFV010000019">
    <property type="protein sequence ID" value="MCP1110875.1"/>
    <property type="molecule type" value="Genomic_DNA"/>
</dbReference>
<evidence type="ECO:0000256" key="2">
    <source>
        <dbReference type="ARBA" id="ARBA00012438"/>
    </source>
</evidence>
<dbReference type="InterPro" id="IPR005467">
    <property type="entry name" value="His_kinase_dom"/>
</dbReference>
<dbReference type="RefSeq" id="WP_262069756.1">
    <property type="nucleotide sequence ID" value="NZ_JAMXOC010000019.1"/>
</dbReference>
<organism evidence="9 10">
    <name type="scientific">Ohessyouella blattaphilus</name>
    <dbReference type="NCBI Taxonomy" id="2949333"/>
    <lineage>
        <taxon>Bacteria</taxon>
        <taxon>Bacillati</taxon>
        <taxon>Bacillota</taxon>
        <taxon>Clostridia</taxon>
        <taxon>Lachnospirales</taxon>
        <taxon>Lachnospiraceae</taxon>
        <taxon>Ohessyouella</taxon>
    </lineage>
</organism>
<dbReference type="InterPro" id="IPR036890">
    <property type="entry name" value="HATPase_C_sf"/>
</dbReference>
<dbReference type="InterPro" id="IPR004358">
    <property type="entry name" value="Sig_transdc_His_kin-like_C"/>
</dbReference>
<reference evidence="9 10" key="1">
    <citation type="journal article" date="2022" name="Genome Biol. Evol.">
        <title>Host diet, physiology and behaviors set the stage for Lachnospiraceae cladogenesis.</title>
        <authorList>
            <person name="Vera-Ponce De Leon A."/>
            <person name="Schneider M."/>
            <person name="Jahnes B.C."/>
            <person name="Sadowski V."/>
            <person name="Camuy-Velez L.A."/>
            <person name="Duan J."/>
            <person name="Sabree Z.L."/>
        </authorList>
    </citation>
    <scope>NUCLEOTIDE SEQUENCE [LARGE SCALE GENOMIC DNA]</scope>
    <source>
        <strain evidence="9 10">PAL227</strain>
    </source>
</reference>
<dbReference type="Proteomes" id="UP001523565">
    <property type="component" value="Unassembled WGS sequence"/>
</dbReference>
<evidence type="ECO:0000256" key="7">
    <source>
        <dbReference type="ARBA" id="ARBA00023012"/>
    </source>
</evidence>
<dbReference type="Pfam" id="PF13589">
    <property type="entry name" value="HATPase_c_3"/>
    <property type="match status" value="1"/>
</dbReference>
<evidence type="ECO:0000313" key="9">
    <source>
        <dbReference type="EMBL" id="MCP1110875.1"/>
    </source>
</evidence>
<dbReference type="SMART" id="SM00387">
    <property type="entry name" value="HATPase_c"/>
    <property type="match status" value="1"/>
</dbReference>
<dbReference type="PRINTS" id="PR00344">
    <property type="entry name" value="BCTRLSENSOR"/>
</dbReference>
<sequence length="713" mass="82493">MERLNYIVEDSTIAELLGVENFTNKESAILELVKNAYDAHARKVTVTIKPLMIVIQDDGIGMDREIIKNNWMHVGKSNKGYKESQIGDERILAGSKGIGRFALARLGAYVVVKSRKRHSQPLRWETDWNESTLSDASEEDFYGTYIEISMLRDRWTETGIAKLVDYLSVTYKDDKMAIEIVSETNIYNVSHYYEKPQLGKNFVTDIKLIYKSESNTLECLVISDEFRQEAEKYCKDIDLRLYKKTVNCVEELYDDREIDFSKKELKEFLERVGDFNANLFFSLKSSTTKDYESFLYKYDKLNKRYDKGVVLYRNAFSLSSYDGKKDWLGFGKRSRKSPAAATHPSGAWRVRENQISGMVNIDKKNNANLKDLSNRQGLDENEFFVLFVKIIDVGVAIFERYRQDIIRNINKKNNISKAPKPAIIQDIIKTPSKVKDLSPEDVKSLAIELSTIEKESKTNREEKRTTEERYRYDVRILNVLATSGLKATSIAHELQNDRNSVSVNYNYIVKALKEYDFWEELNSLEYTEKSHKNVPQLLERNRSISEKILVFMDTMLDEVEKQKFATKDLSISDIMKVIKSNWVRDYASLNIDLKIDEDLRFETAEDIFPVIFDNLILNSIQQNEHQNKIDIKIFIDKKGDYLDVTYSDNGQGLPPKFIHDPMRILAVHETSRKKGHGLGMWIVNNTVQMTGGTIKNIDGIDGFKIYLELGDKL</sequence>
<dbReference type="GO" id="GO:0005524">
    <property type="term" value="F:ATP binding"/>
    <property type="evidence" value="ECO:0007669"/>
    <property type="project" value="UniProtKB-KW"/>
</dbReference>
<dbReference type="PANTHER" id="PTHR44936:SF10">
    <property type="entry name" value="SENSOR PROTEIN RSTB"/>
    <property type="match status" value="1"/>
</dbReference>
<dbReference type="InterPro" id="IPR003594">
    <property type="entry name" value="HATPase_dom"/>
</dbReference>
<evidence type="ECO:0000256" key="4">
    <source>
        <dbReference type="ARBA" id="ARBA00022741"/>
    </source>
</evidence>
<feature type="domain" description="Histidine kinase" evidence="8">
    <location>
        <begin position="489"/>
        <end position="713"/>
    </location>
</feature>
<keyword evidence="4" id="KW-0547">Nucleotide-binding</keyword>
<protein>
    <recommendedName>
        <fullName evidence="2">histidine kinase</fullName>
        <ecNumber evidence="2">2.7.13.3</ecNumber>
    </recommendedName>
</protein>
<gene>
    <name evidence="9" type="ORF">NK118_11495</name>
</gene>
<evidence type="ECO:0000256" key="1">
    <source>
        <dbReference type="ARBA" id="ARBA00000085"/>
    </source>
</evidence>
<evidence type="ECO:0000256" key="3">
    <source>
        <dbReference type="ARBA" id="ARBA00022679"/>
    </source>
</evidence>
<accession>A0ABT1EJJ2</accession>
<dbReference type="Pfam" id="PF02518">
    <property type="entry name" value="HATPase_c"/>
    <property type="match status" value="1"/>
</dbReference>
<dbReference type="InterPro" id="IPR050980">
    <property type="entry name" value="2C_sensor_his_kinase"/>
</dbReference>
<comment type="caution">
    <text evidence="9">The sequence shown here is derived from an EMBL/GenBank/DDBJ whole genome shotgun (WGS) entry which is preliminary data.</text>
</comment>
<dbReference type="SUPFAM" id="SSF55874">
    <property type="entry name" value="ATPase domain of HSP90 chaperone/DNA topoisomerase II/histidine kinase"/>
    <property type="match status" value="2"/>
</dbReference>
<evidence type="ECO:0000256" key="6">
    <source>
        <dbReference type="ARBA" id="ARBA00022840"/>
    </source>
</evidence>
<dbReference type="PROSITE" id="PS50109">
    <property type="entry name" value="HIS_KIN"/>
    <property type="match status" value="1"/>
</dbReference>
<keyword evidence="7" id="KW-0902">Two-component regulatory system</keyword>
<keyword evidence="3" id="KW-0808">Transferase</keyword>
<keyword evidence="10" id="KW-1185">Reference proteome</keyword>
<proteinExistence type="predicted"/>
<keyword evidence="5" id="KW-0418">Kinase</keyword>
<dbReference type="PANTHER" id="PTHR44936">
    <property type="entry name" value="SENSOR PROTEIN CREC"/>
    <property type="match status" value="1"/>
</dbReference>
<evidence type="ECO:0000313" key="10">
    <source>
        <dbReference type="Proteomes" id="UP001523565"/>
    </source>
</evidence>